<protein>
    <submittedName>
        <fullName evidence="2">Uncharacterized protein</fullName>
    </submittedName>
</protein>
<name>A0A5J5EH77_9PEZI</name>
<gene>
    <name evidence="2" type="ORF">FN846DRAFT_412237</name>
</gene>
<organism evidence="2 3">
    <name type="scientific">Sphaerosporella brunnea</name>
    <dbReference type="NCBI Taxonomy" id="1250544"/>
    <lineage>
        <taxon>Eukaryota</taxon>
        <taxon>Fungi</taxon>
        <taxon>Dikarya</taxon>
        <taxon>Ascomycota</taxon>
        <taxon>Pezizomycotina</taxon>
        <taxon>Pezizomycetes</taxon>
        <taxon>Pezizales</taxon>
        <taxon>Pyronemataceae</taxon>
        <taxon>Sphaerosporella</taxon>
    </lineage>
</organism>
<feature type="region of interest" description="Disordered" evidence="1">
    <location>
        <begin position="85"/>
        <end position="306"/>
    </location>
</feature>
<reference evidence="2 3" key="1">
    <citation type="submission" date="2019-09" db="EMBL/GenBank/DDBJ databases">
        <title>Draft genome of the ectomycorrhizal ascomycete Sphaerosporella brunnea.</title>
        <authorList>
            <consortium name="DOE Joint Genome Institute"/>
            <person name="Benucci G.M."/>
            <person name="Marozzi G."/>
            <person name="Antonielli L."/>
            <person name="Sanchez S."/>
            <person name="Marco P."/>
            <person name="Wang X."/>
            <person name="Falini L.B."/>
            <person name="Barry K."/>
            <person name="Haridas S."/>
            <person name="Lipzen A."/>
            <person name="Labutti K."/>
            <person name="Grigoriev I.V."/>
            <person name="Murat C."/>
            <person name="Martin F."/>
            <person name="Albertini E."/>
            <person name="Donnini D."/>
            <person name="Bonito G."/>
        </authorList>
    </citation>
    <scope>NUCLEOTIDE SEQUENCE [LARGE SCALE GENOMIC DNA]</scope>
    <source>
        <strain evidence="2 3">Sb_GMNB300</strain>
    </source>
</reference>
<sequence>MPFPLKRKKKRSPSAEDQASFPEQQVSTMGPTDAILDLRALRTRPRADSGSSLESPPLTAVEISPDTLDLAPYLDAPDSRFFLAASPELESPLQGQVTPESPQLGSLPRGLMRQVSMESMESSLQTEQPQESRVSMESLQSRSSHGLRRQLSTPSIGSPFPSSSSASSLHSMRLSSMESLNSGAGRLTAGAASGSLRDRYEHAEPEMELSPRSQPSMRPELPQPTSSHQARWEPSTPTSNYARQRSISDSSRLGNSMGSLQSNPLLSASSPTVGTSSAKLTTRYRADSLHSRHKGSPKSNSGMLQSLRRGFALGAEDEKEREKEERRGDNGWDFKCIGFHDNDMCPGEEVGGQGVWWIAHI</sequence>
<dbReference type="InParanoid" id="A0A5J5EH77"/>
<feature type="compositionally biased region" description="Basic and acidic residues" evidence="1">
    <location>
        <begin position="196"/>
        <end position="205"/>
    </location>
</feature>
<comment type="caution">
    <text evidence="2">The sequence shown here is derived from an EMBL/GenBank/DDBJ whole genome shotgun (WGS) entry which is preliminary data.</text>
</comment>
<feature type="compositionally biased region" description="Polar residues" evidence="1">
    <location>
        <begin position="116"/>
        <end position="144"/>
    </location>
</feature>
<feature type="region of interest" description="Disordered" evidence="1">
    <location>
        <begin position="1"/>
        <end position="32"/>
    </location>
</feature>
<dbReference type="EMBL" id="VXIS01000339">
    <property type="protein sequence ID" value="KAA8894443.1"/>
    <property type="molecule type" value="Genomic_DNA"/>
</dbReference>
<accession>A0A5J5EH77</accession>
<evidence type="ECO:0000313" key="3">
    <source>
        <dbReference type="Proteomes" id="UP000326924"/>
    </source>
</evidence>
<dbReference type="AlphaFoldDB" id="A0A5J5EH77"/>
<feature type="compositionally biased region" description="Low complexity" evidence="1">
    <location>
        <begin position="152"/>
        <end position="180"/>
    </location>
</feature>
<feature type="compositionally biased region" description="Basic residues" evidence="1">
    <location>
        <begin position="1"/>
        <end position="12"/>
    </location>
</feature>
<evidence type="ECO:0000256" key="1">
    <source>
        <dbReference type="SAM" id="MobiDB-lite"/>
    </source>
</evidence>
<feature type="region of interest" description="Disordered" evidence="1">
    <location>
        <begin position="41"/>
        <end position="60"/>
    </location>
</feature>
<feature type="compositionally biased region" description="Polar residues" evidence="1">
    <location>
        <begin position="93"/>
        <end position="104"/>
    </location>
</feature>
<dbReference type="Proteomes" id="UP000326924">
    <property type="component" value="Unassembled WGS sequence"/>
</dbReference>
<feature type="compositionally biased region" description="Polar residues" evidence="1">
    <location>
        <begin position="15"/>
        <end position="30"/>
    </location>
</feature>
<evidence type="ECO:0000313" key="2">
    <source>
        <dbReference type="EMBL" id="KAA8894443.1"/>
    </source>
</evidence>
<proteinExistence type="predicted"/>
<keyword evidence="3" id="KW-1185">Reference proteome</keyword>
<feature type="compositionally biased region" description="Polar residues" evidence="1">
    <location>
        <begin position="223"/>
        <end position="280"/>
    </location>
</feature>